<sequence>MAPRGRGRKTVPGGSTGRTSGQAESSKDAAPASSPAAAPELGQRPRLGEESQVQQDSEEEEEEGGGVGEGEGEALEELRKPHLPDNRTYNRVILSHQREDTDIIQEQSPLKKSDDTNAHGIYFFSNSPLHALFERLLWRCYHPKSVKSLDGNRRQSRLYKRHRRHF</sequence>
<dbReference type="EMBL" id="DS017027">
    <property type="protein sequence ID" value="KMU90902.1"/>
    <property type="molecule type" value="Genomic_DNA"/>
</dbReference>
<organism evidence="2 3">
    <name type="scientific">Coccidioides immitis H538.4</name>
    <dbReference type="NCBI Taxonomy" id="396776"/>
    <lineage>
        <taxon>Eukaryota</taxon>
        <taxon>Fungi</taxon>
        <taxon>Dikarya</taxon>
        <taxon>Ascomycota</taxon>
        <taxon>Pezizomycotina</taxon>
        <taxon>Eurotiomycetes</taxon>
        <taxon>Eurotiomycetidae</taxon>
        <taxon>Onygenales</taxon>
        <taxon>Onygenaceae</taxon>
        <taxon>Coccidioides</taxon>
    </lineage>
</organism>
<evidence type="ECO:0000256" key="1">
    <source>
        <dbReference type="SAM" id="MobiDB-lite"/>
    </source>
</evidence>
<protein>
    <submittedName>
        <fullName evidence="2">Histone H3</fullName>
    </submittedName>
</protein>
<feature type="compositionally biased region" description="Acidic residues" evidence="1">
    <location>
        <begin position="56"/>
        <end position="75"/>
    </location>
</feature>
<reference evidence="3" key="1">
    <citation type="journal article" date="2010" name="Genome Res.">
        <title>Population genomic sequencing of Coccidioides fungi reveals recent hybridization and transposon control.</title>
        <authorList>
            <person name="Neafsey D.E."/>
            <person name="Barker B.M."/>
            <person name="Sharpton T.J."/>
            <person name="Stajich J.E."/>
            <person name="Park D.J."/>
            <person name="Whiston E."/>
            <person name="Hung C.-Y."/>
            <person name="McMahan C."/>
            <person name="White J."/>
            <person name="Sykes S."/>
            <person name="Heiman D."/>
            <person name="Young S."/>
            <person name="Zeng Q."/>
            <person name="Abouelleil A."/>
            <person name="Aftuck L."/>
            <person name="Bessette D."/>
            <person name="Brown A."/>
            <person name="FitzGerald M."/>
            <person name="Lui A."/>
            <person name="Macdonald J.P."/>
            <person name="Priest M."/>
            <person name="Orbach M.J."/>
            <person name="Galgiani J.N."/>
            <person name="Kirkland T.N."/>
            <person name="Cole G.T."/>
            <person name="Birren B.W."/>
            <person name="Henn M.R."/>
            <person name="Taylor J.W."/>
            <person name="Rounsley S.D."/>
        </authorList>
    </citation>
    <scope>NUCLEOTIDE SEQUENCE [LARGE SCALE GENOMIC DNA]</scope>
    <source>
        <strain evidence="3">H538.4</strain>
    </source>
</reference>
<dbReference type="VEuPathDB" id="FungiDB:CIHG_08558"/>
<feature type="region of interest" description="Disordered" evidence="1">
    <location>
        <begin position="1"/>
        <end position="88"/>
    </location>
</feature>
<dbReference type="Proteomes" id="UP000054563">
    <property type="component" value="Unassembled WGS sequence"/>
</dbReference>
<proteinExistence type="predicted"/>
<accession>A0A0J8S154</accession>
<dbReference type="STRING" id="396776.A0A0J8S154"/>
<dbReference type="AlphaFoldDB" id="A0A0J8S154"/>
<feature type="compositionally biased region" description="Low complexity" evidence="1">
    <location>
        <begin position="29"/>
        <end position="39"/>
    </location>
</feature>
<name>A0A0J8S154_COCIT</name>
<feature type="compositionally biased region" description="Basic and acidic residues" evidence="1">
    <location>
        <begin position="76"/>
        <end position="85"/>
    </location>
</feature>
<evidence type="ECO:0000313" key="2">
    <source>
        <dbReference type="EMBL" id="KMU90902.1"/>
    </source>
</evidence>
<gene>
    <name evidence="2" type="ORF">CIHG_08558</name>
</gene>
<evidence type="ECO:0000313" key="3">
    <source>
        <dbReference type="Proteomes" id="UP000054563"/>
    </source>
</evidence>